<keyword evidence="1" id="KW-0472">Membrane</keyword>
<sequence>MEALIIRINMFQNVGWVAGLAVEVLFIGLEKTRERRGLQPQATS</sequence>
<dbReference type="KEGG" id="thg:TCELL_0164"/>
<keyword evidence="3" id="KW-1185">Reference proteome</keyword>
<dbReference type="InParanoid" id="I3TCV1"/>
<protein>
    <submittedName>
        <fullName evidence="2">Uncharacterized protein</fullName>
    </submittedName>
</protein>
<evidence type="ECO:0000313" key="3">
    <source>
        <dbReference type="Proteomes" id="UP000005270"/>
    </source>
</evidence>
<evidence type="ECO:0000313" key="2">
    <source>
        <dbReference type="EMBL" id="AFK50589.1"/>
    </source>
</evidence>
<keyword evidence="1" id="KW-1133">Transmembrane helix</keyword>
<dbReference type="AlphaFoldDB" id="I3TCV1"/>
<reference evidence="2 3" key="1">
    <citation type="journal article" date="2012" name="J. Bacteriol.">
        <title>Complete genome sequence of the hyperthermophilic cellulolytic Crenarchaeon 'Thermogladius cellulolyticus' 1633.</title>
        <authorList>
            <person name="Mardanov A.V."/>
            <person name="Kochetkova T.V."/>
            <person name="Beletsky A.V."/>
            <person name="Bonch-Osmolovskaya E.A."/>
            <person name="Ravin N.V."/>
            <person name="Skryabin K.G."/>
        </authorList>
    </citation>
    <scope>NUCLEOTIDE SEQUENCE [LARGE SCALE GENOMIC DNA]</scope>
    <source>
        <strain evidence="3">DSM 22663 / VKM B-2946 / 1633</strain>
    </source>
</reference>
<evidence type="ECO:0000256" key="1">
    <source>
        <dbReference type="SAM" id="Phobius"/>
    </source>
</evidence>
<gene>
    <name evidence="2" type="ordered locus">TCELL_0164</name>
</gene>
<keyword evidence="1" id="KW-0812">Transmembrane</keyword>
<proteinExistence type="predicted"/>
<dbReference type="HOGENOM" id="CLU_3210934_0_0_2"/>
<dbReference type="Proteomes" id="UP000005270">
    <property type="component" value="Chromosome"/>
</dbReference>
<accession>I3TCV1</accession>
<organism evidence="2 3">
    <name type="scientific">Thermogladius calderae (strain DSM 22663 / VKM B-2946 / 1633)</name>
    <dbReference type="NCBI Taxonomy" id="1184251"/>
    <lineage>
        <taxon>Archaea</taxon>
        <taxon>Thermoproteota</taxon>
        <taxon>Thermoprotei</taxon>
        <taxon>Desulfurococcales</taxon>
        <taxon>Desulfurococcaceae</taxon>
        <taxon>Thermogladius</taxon>
    </lineage>
</organism>
<name>I3TCV1_THEC1</name>
<feature type="transmembrane region" description="Helical" evidence="1">
    <location>
        <begin position="6"/>
        <end position="29"/>
    </location>
</feature>
<dbReference type="EMBL" id="CP003531">
    <property type="protein sequence ID" value="AFK50589.1"/>
    <property type="molecule type" value="Genomic_DNA"/>
</dbReference>